<evidence type="ECO:0000313" key="2">
    <source>
        <dbReference type="EMBL" id="ACO64607.1"/>
    </source>
</evidence>
<gene>
    <name evidence="2" type="ORF">MICPUN_108502</name>
</gene>
<proteinExistence type="predicted"/>
<dbReference type="InParanoid" id="C1E913"/>
<reference evidence="2 3" key="1">
    <citation type="journal article" date="2009" name="Science">
        <title>Green evolution and dynamic adaptations revealed by genomes of the marine picoeukaryotes Micromonas.</title>
        <authorList>
            <person name="Worden A.Z."/>
            <person name="Lee J.H."/>
            <person name="Mock T."/>
            <person name="Rouze P."/>
            <person name="Simmons M.P."/>
            <person name="Aerts A.L."/>
            <person name="Allen A.E."/>
            <person name="Cuvelier M.L."/>
            <person name="Derelle E."/>
            <person name="Everett M.V."/>
            <person name="Foulon E."/>
            <person name="Grimwood J."/>
            <person name="Gundlach H."/>
            <person name="Henrissat B."/>
            <person name="Napoli C."/>
            <person name="McDonald S.M."/>
            <person name="Parker M.S."/>
            <person name="Rombauts S."/>
            <person name="Salamov A."/>
            <person name="Von Dassow P."/>
            <person name="Badger J.H."/>
            <person name="Coutinho P.M."/>
            <person name="Demir E."/>
            <person name="Dubchak I."/>
            <person name="Gentemann C."/>
            <person name="Eikrem W."/>
            <person name="Gready J.E."/>
            <person name="John U."/>
            <person name="Lanier W."/>
            <person name="Lindquist E.A."/>
            <person name="Lucas S."/>
            <person name="Mayer K.F."/>
            <person name="Moreau H."/>
            <person name="Not F."/>
            <person name="Otillar R."/>
            <person name="Panaud O."/>
            <person name="Pangilinan J."/>
            <person name="Paulsen I."/>
            <person name="Piegu B."/>
            <person name="Poliakov A."/>
            <person name="Robbens S."/>
            <person name="Schmutz J."/>
            <person name="Toulza E."/>
            <person name="Wyss T."/>
            <person name="Zelensky A."/>
            <person name="Zhou K."/>
            <person name="Armbrust E.V."/>
            <person name="Bhattacharya D."/>
            <person name="Goodenough U.W."/>
            <person name="Van de Peer Y."/>
            <person name="Grigoriev I.V."/>
        </authorList>
    </citation>
    <scope>NUCLEOTIDE SEQUENCE [LARGE SCALE GENOMIC DNA]</scope>
    <source>
        <strain evidence="3">RCC299 / NOUM17</strain>
    </source>
</reference>
<dbReference type="KEGG" id="mis:MICPUN_108502"/>
<dbReference type="AlphaFoldDB" id="C1E913"/>
<accession>C1E913</accession>
<keyword evidence="3" id="KW-1185">Reference proteome</keyword>
<dbReference type="Proteomes" id="UP000002009">
    <property type="component" value="Chromosome 6"/>
</dbReference>
<sequence length="396" mass="45615">MMDSSGQWLAQLEERAERQRRWQDRIARKQSERDRANGRPAPGEHSDATLPDAFAAHRAKKEAEWTEEIATLGLGRDRSKCLGPEHKMLACVTSYGDKDPRAINTLIANYADAHDRFGMDVDVVVWVSDPRYATFRTDWGPGVNVHVSVGDGSLGHDFAGLCRETVRPHLHRDEYTHYLVSENDINVTSSNMEALCREHRHLNATGRDDLHPMLVRYEDLVDKRGKYHRVVVDENYCNPPQVKRVEWHGGQRYVVPRNPYAAMFFLPAERYRSYVSKLERGIAMLRLEDPAHEPWIDSYWTKNVPYGVDWYPGGLVREWYSSFWFQGFTTAVIPMDTFGEMMVHHMDDGKYAASGNLPEERAFVGAARRWRGVPTSVSDIGYEFDGHRRRCDEVLN</sequence>
<dbReference type="EMBL" id="CP001327">
    <property type="protein sequence ID" value="ACO64607.1"/>
    <property type="molecule type" value="Genomic_DNA"/>
</dbReference>
<feature type="region of interest" description="Disordered" evidence="1">
    <location>
        <begin position="19"/>
        <end position="49"/>
    </location>
</feature>
<evidence type="ECO:0000313" key="3">
    <source>
        <dbReference type="Proteomes" id="UP000002009"/>
    </source>
</evidence>
<feature type="compositionally biased region" description="Basic and acidic residues" evidence="1">
    <location>
        <begin position="19"/>
        <end position="47"/>
    </location>
</feature>
<protein>
    <submittedName>
        <fullName evidence="2">Uncharacterized protein</fullName>
    </submittedName>
</protein>
<dbReference type="RefSeq" id="XP_002503349.1">
    <property type="nucleotide sequence ID" value="XM_002503303.1"/>
</dbReference>
<evidence type="ECO:0000256" key="1">
    <source>
        <dbReference type="SAM" id="MobiDB-lite"/>
    </source>
</evidence>
<name>C1E913_MICCC</name>
<dbReference type="GeneID" id="8244636"/>
<organism evidence="2 3">
    <name type="scientific">Micromonas commoda (strain RCC299 / NOUM17 / CCMP2709)</name>
    <name type="common">Picoplanktonic green alga</name>
    <dbReference type="NCBI Taxonomy" id="296587"/>
    <lineage>
        <taxon>Eukaryota</taxon>
        <taxon>Viridiplantae</taxon>
        <taxon>Chlorophyta</taxon>
        <taxon>Mamiellophyceae</taxon>
        <taxon>Mamiellales</taxon>
        <taxon>Mamiellaceae</taxon>
        <taxon>Micromonas</taxon>
    </lineage>
</organism>